<dbReference type="InterPro" id="IPR001155">
    <property type="entry name" value="OxRdtase_FMN_N"/>
</dbReference>
<dbReference type="Pfam" id="PF00724">
    <property type="entry name" value="Oxidored_FMN"/>
    <property type="match status" value="1"/>
</dbReference>
<proteinExistence type="predicted"/>
<evidence type="ECO:0000256" key="3">
    <source>
        <dbReference type="ARBA" id="ARBA00022630"/>
    </source>
</evidence>
<dbReference type="EMBL" id="JACHLZ010000001">
    <property type="protein sequence ID" value="MBB5831779.1"/>
    <property type="molecule type" value="Genomic_DNA"/>
</dbReference>
<comment type="caution">
    <text evidence="11">The sequence shown here is derived from an EMBL/GenBank/DDBJ whole genome shotgun (WGS) entry which is preliminary data.</text>
</comment>
<keyword evidence="4" id="KW-0288">FMN</keyword>
<keyword evidence="7" id="KW-0408">Iron</keyword>
<sequence>MTATAPTAAAPAPTAAAPTFAHMLAPLQIGPLRLPNRVIMSPMGTEMGTEDGRSTPREAAYYAARAAGGTALVMTGVNFLQSDHEPTAPGLARADTDEHIPGLRGIADAVHAAGGLAALQLTPGLGRNNQYYDQMGMEPVSSSENPTSSTPSGPVAR</sequence>
<dbReference type="PANTHER" id="PTHR42917:SF2">
    <property type="entry name" value="2,4-DIENOYL-COA REDUCTASE [(2E)-ENOYL-COA-PRODUCING]"/>
    <property type="match status" value="1"/>
</dbReference>
<keyword evidence="6" id="KW-0560">Oxidoreductase</keyword>
<dbReference type="RefSeq" id="WP_281383210.1">
    <property type="nucleotide sequence ID" value="NZ_JACHLZ010000001.1"/>
</dbReference>
<dbReference type="GO" id="GO:0051536">
    <property type="term" value="F:iron-sulfur cluster binding"/>
    <property type="evidence" value="ECO:0007669"/>
    <property type="project" value="UniProtKB-KW"/>
</dbReference>
<dbReference type="PANTHER" id="PTHR42917">
    <property type="entry name" value="2,4-DIENOYL-COA REDUCTASE"/>
    <property type="match status" value="1"/>
</dbReference>
<dbReference type="InterPro" id="IPR013785">
    <property type="entry name" value="Aldolase_TIM"/>
</dbReference>
<dbReference type="SUPFAM" id="SSF51395">
    <property type="entry name" value="FMN-linked oxidoreductases"/>
    <property type="match status" value="1"/>
</dbReference>
<evidence type="ECO:0000256" key="8">
    <source>
        <dbReference type="ARBA" id="ARBA00023014"/>
    </source>
</evidence>
<evidence type="ECO:0000256" key="1">
    <source>
        <dbReference type="ARBA" id="ARBA00001917"/>
    </source>
</evidence>
<name>A0A841A980_9MICO</name>
<accession>A0A841A980</accession>
<feature type="domain" description="NADH:flavin oxidoreductase/NADH oxidase N-terminal" evidence="10">
    <location>
        <begin position="24"/>
        <end position="130"/>
    </location>
</feature>
<dbReference type="GO" id="GO:0046872">
    <property type="term" value="F:metal ion binding"/>
    <property type="evidence" value="ECO:0007669"/>
    <property type="project" value="UniProtKB-KW"/>
</dbReference>
<evidence type="ECO:0000313" key="11">
    <source>
        <dbReference type="EMBL" id="MBB5831779.1"/>
    </source>
</evidence>
<evidence type="ECO:0000256" key="5">
    <source>
        <dbReference type="ARBA" id="ARBA00022723"/>
    </source>
</evidence>
<protein>
    <submittedName>
        <fullName evidence="11">2,4-dienoyl-CoA reductase-like NADH-dependent reductase (Old Yellow Enzyme family)</fullName>
    </submittedName>
</protein>
<keyword evidence="12" id="KW-1185">Reference proteome</keyword>
<comment type="cofactor">
    <cofactor evidence="2">
        <name>[4Fe-4S] cluster</name>
        <dbReference type="ChEBI" id="CHEBI:49883"/>
    </cofactor>
</comment>
<dbReference type="GO" id="GO:0016491">
    <property type="term" value="F:oxidoreductase activity"/>
    <property type="evidence" value="ECO:0007669"/>
    <property type="project" value="UniProtKB-KW"/>
</dbReference>
<dbReference type="InterPro" id="IPR051793">
    <property type="entry name" value="NADH:flavin_oxidoreductase"/>
</dbReference>
<evidence type="ECO:0000256" key="6">
    <source>
        <dbReference type="ARBA" id="ARBA00023002"/>
    </source>
</evidence>
<comment type="cofactor">
    <cofactor evidence="1">
        <name>FMN</name>
        <dbReference type="ChEBI" id="CHEBI:58210"/>
    </cofactor>
</comment>
<dbReference type="AlphaFoldDB" id="A0A841A980"/>
<feature type="region of interest" description="Disordered" evidence="9">
    <location>
        <begin position="130"/>
        <end position="157"/>
    </location>
</feature>
<reference evidence="11 12" key="1">
    <citation type="submission" date="2020-08" db="EMBL/GenBank/DDBJ databases">
        <title>Sequencing the genomes of 1000 actinobacteria strains.</title>
        <authorList>
            <person name="Klenk H.-P."/>
        </authorList>
    </citation>
    <scope>NUCLEOTIDE SEQUENCE [LARGE SCALE GENOMIC DNA]</scope>
    <source>
        <strain evidence="11 12">DSM 28796</strain>
    </source>
</reference>
<evidence type="ECO:0000259" key="10">
    <source>
        <dbReference type="Pfam" id="PF00724"/>
    </source>
</evidence>
<evidence type="ECO:0000256" key="4">
    <source>
        <dbReference type="ARBA" id="ARBA00022643"/>
    </source>
</evidence>
<keyword evidence="5" id="KW-0479">Metal-binding</keyword>
<evidence type="ECO:0000313" key="12">
    <source>
        <dbReference type="Proteomes" id="UP000588158"/>
    </source>
</evidence>
<evidence type="ECO:0000256" key="7">
    <source>
        <dbReference type="ARBA" id="ARBA00023004"/>
    </source>
</evidence>
<dbReference type="Gene3D" id="3.20.20.70">
    <property type="entry name" value="Aldolase class I"/>
    <property type="match status" value="1"/>
</dbReference>
<gene>
    <name evidence="11" type="ORF">HNR70_001592</name>
</gene>
<dbReference type="GO" id="GO:0010181">
    <property type="term" value="F:FMN binding"/>
    <property type="evidence" value="ECO:0007669"/>
    <property type="project" value="InterPro"/>
</dbReference>
<keyword evidence="8" id="KW-0411">Iron-sulfur</keyword>
<dbReference type="Proteomes" id="UP000588158">
    <property type="component" value="Unassembled WGS sequence"/>
</dbReference>
<evidence type="ECO:0000256" key="9">
    <source>
        <dbReference type="SAM" id="MobiDB-lite"/>
    </source>
</evidence>
<feature type="compositionally biased region" description="Low complexity" evidence="9">
    <location>
        <begin position="138"/>
        <end position="157"/>
    </location>
</feature>
<keyword evidence="3" id="KW-0285">Flavoprotein</keyword>
<organism evidence="11 12">
    <name type="scientific">Brachybacterium aquaticum</name>
    <dbReference type="NCBI Taxonomy" id="1432564"/>
    <lineage>
        <taxon>Bacteria</taxon>
        <taxon>Bacillati</taxon>
        <taxon>Actinomycetota</taxon>
        <taxon>Actinomycetes</taxon>
        <taxon>Micrococcales</taxon>
        <taxon>Dermabacteraceae</taxon>
        <taxon>Brachybacterium</taxon>
    </lineage>
</organism>
<evidence type="ECO:0000256" key="2">
    <source>
        <dbReference type="ARBA" id="ARBA00001966"/>
    </source>
</evidence>